<proteinExistence type="predicted"/>
<organism evidence="2 3">
    <name type="scientific">Terriglobus roseus</name>
    <dbReference type="NCBI Taxonomy" id="392734"/>
    <lineage>
        <taxon>Bacteria</taxon>
        <taxon>Pseudomonadati</taxon>
        <taxon>Acidobacteriota</taxon>
        <taxon>Terriglobia</taxon>
        <taxon>Terriglobales</taxon>
        <taxon>Acidobacteriaceae</taxon>
        <taxon>Terriglobus</taxon>
    </lineage>
</organism>
<keyword evidence="1" id="KW-0472">Membrane</keyword>
<feature type="transmembrane region" description="Helical" evidence="1">
    <location>
        <begin position="49"/>
        <end position="71"/>
    </location>
</feature>
<dbReference type="RefSeq" id="WP_083350625.1">
    <property type="nucleotide sequence ID" value="NZ_FNSD01000001.1"/>
</dbReference>
<gene>
    <name evidence="2" type="ORF">SAMN05443244_3626</name>
</gene>
<protein>
    <recommendedName>
        <fullName evidence="4">Peptidase</fullName>
    </recommendedName>
</protein>
<dbReference type="OrthoDB" id="27171at2"/>
<dbReference type="PANTHER" id="PTHR40115">
    <property type="entry name" value="INNER MEMBRANE PROTEIN WITH PEPSY TM HELIX"/>
    <property type="match status" value="1"/>
</dbReference>
<sequence length="230" mass="24953">MTIGSSKVEHSPEAQSITAAVSRRTAAEKAAQPLSARLRKKTAIVSRWLHIYLSMVSFAVVLFFAVTGLTLNHAEALSHGEVVRNLNGSLSAKEMGPKDHPDTLAIVEHIRAKDGVHGAVSDLRVEDDQISFSFRGPGYSADTTVTRADGTYNIVETRAGFIAVINDLHKGRDTGKVWSWIIDASAILLTLVSLSGLVLIFFVYKKRVSGLFLAGVATVVCLMLYKLYVP</sequence>
<evidence type="ECO:0000313" key="2">
    <source>
        <dbReference type="EMBL" id="SEC50594.1"/>
    </source>
</evidence>
<evidence type="ECO:0000256" key="1">
    <source>
        <dbReference type="SAM" id="Phobius"/>
    </source>
</evidence>
<name>A0A1H4T355_9BACT</name>
<evidence type="ECO:0008006" key="4">
    <source>
        <dbReference type="Google" id="ProtNLM"/>
    </source>
</evidence>
<dbReference type="PANTHER" id="PTHR40115:SF1">
    <property type="entry name" value="INNER MEMBRANE PROTEIN WITH PEPSY TM HELIX"/>
    <property type="match status" value="1"/>
</dbReference>
<dbReference type="Proteomes" id="UP000182409">
    <property type="component" value="Unassembled WGS sequence"/>
</dbReference>
<keyword evidence="1" id="KW-1133">Transmembrane helix</keyword>
<dbReference type="Pfam" id="PF16357">
    <property type="entry name" value="PepSY_TM_like_2"/>
    <property type="match status" value="1"/>
</dbReference>
<keyword evidence="1" id="KW-0812">Transmembrane</keyword>
<evidence type="ECO:0000313" key="3">
    <source>
        <dbReference type="Proteomes" id="UP000182409"/>
    </source>
</evidence>
<accession>A0A1H4T355</accession>
<dbReference type="EMBL" id="FNSD01000001">
    <property type="protein sequence ID" value="SEC50594.1"/>
    <property type="molecule type" value="Genomic_DNA"/>
</dbReference>
<dbReference type="AlphaFoldDB" id="A0A1H4T355"/>
<reference evidence="2 3" key="1">
    <citation type="submission" date="2016-10" db="EMBL/GenBank/DDBJ databases">
        <authorList>
            <person name="de Groot N.N."/>
        </authorList>
    </citation>
    <scope>NUCLEOTIDE SEQUENCE [LARGE SCALE GENOMIC DNA]</scope>
    <source>
        <strain evidence="2 3">AB35.6</strain>
    </source>
</reference>
<dbReference type="InterPro" id="IPR032307">
    <property type="entry name" value="PepSY_TM-like_2"/>
</dbReference>
<feature type="transmembrane region" description="Helical" evidence="1">
    <location>
        <begin position="211"/>
        <end position="228"/>
    </location>
</feature>
<feature type="transmembrane region" description="Helical" evidence="1">
    <location>
        <begin position="177"/>
        <end position="204"/>
    </location>
</feature>